<keyword evidence="3" id="KW-0548">Nucleotidyltransferase</keyword>
<dbReference type="RefSeq" id="WP_371754027.1">
    <property type="nucleotide sequence ID" value="NZ_JAYJLD010000011.1"/>
</dbReference>
<evidence type="ECO:0000313" key="4">
    <source>
        <dbReference type="Proteomes" id="UP001310386"/>
    </source>
</evidence>
<feature type="transmembrane region" description="Helical" evidence="1">
    <location>
        <begin position="93"/>
        <end position="110"/>
    </location>
</feature>
<dbReference type="Proteomes" id="UP001310386">
    <property type="component" value="Unassembled WGS sequence"/>
</dbReference>
<evidence type="ECO:0000259" key="2">
    <source>
        <dbReference type="PROSITE" id="PS50887"/>
    </source>
</evidence>
<reference evidence="3" key="1">
    <citation type="submission" date="2023-12" db="EMBL/GenBank/DDBJ databases">
        <title>Fervidustalea candida gen. nov., sp. nov., a novel member of the family Paenibacillaceae isolated from a geothermal area.</title>
        <authorList>
            <person name="Li W.-J."/>
            <person name="Jiao J.-Y."/>
            <person name="Chen Y."/>
        </authorList>
    </citation>
    <scope>NUCLEOTIDE SEQUENCE</scope>
    <source>
        <strain evidence="3">SYSU GA230002</strain>
    </source>
</reference>
<keyword evidence="4" id="KW-1185">Reference proteome</keyword>
<evidence type="ECO:0000256" key="1">
    <source>
        <dbReference type="SAM" id="Phobius"/>
    </source>
</evidence>
<dbReference type="InterPro" id="IPR029787">
    <property type="entry name" value="Nucleotide_cyclase"/>
</dbReference>
<keyword evidence="1" id="KW-0472">Membrane</keyword>
<dbReference type="EC" id="2.7.7.65" evidence="3"/>
<dbReference type="InterPro" id="IPR050469">
    <property type="entry name" value="Diguanylate_Cyclase"/>
</dbReference>
<feature type="domain" description="GGDEF" evidence="2">
    <location>
        <begin position="245"/>
        <end position="380"/>
    </location>
</feature>
<feature type="transmembrane region" description="Helical" evidence="1">
    <location>
        <begin position="116"/>
        <end position="134"/>
    </location>
</feature>
<organism evidence="3 4">
    <name type="scientific">Ferviditalea candida</name>
    <dbReference type="NCBI Taxonomy" id="3108399"/>
    <lineage>
        <taxon>Bacteria</taxon>
        <taxon>Bacillati</taxon>
        <taxon>Bacillota</taxon>
        <taxon>Bacilli</taxon>
        <taxon>Bacillales</taxon>
        <taxon>Paenibacillaceae</taxon>
        <taxon>Ferviditalea</taxon>
    </lineage>
</organism>
<name>A0ABU5ZHC1_9BACL</name>
<keyword evidence="1" id="KW-0812">Transmembrane</keyword>
<keyword evidence="1" id="KW-1133">Transmembrane helix</keyword>
<dbReference type="PANTHER" id="PTHR45138">
    <property type="entry name" value="REGULATORY COMPONENTS OF SENSORY TRANSDUCTION SYSTEM"/>
    <property type="match status" value="1"/>
</dbReference>
<feature type="transmembrane region" description="Helical" evidence="1">
    <location>
        <begin position="166"/>
        <end position="191"/>
    </location>
</feature>
<feature type="transmembrane region" description="Helical" evidence="1">
    <location>
        <begin position="62"/>
        <end position="81"/>
    </location>
</feature>
<dbReference type="PROSITE" id="PS50887">
    <property type="entry name" value="GGDEF"/>
    <property type="match status" value="1"/>
</dbReference>
<accession>A0ABU5ZHC1</accession>
<dbReference type="CDD" id="cd01949">
    <property type="entry name" value="GGDEF"/>
    <property type="match status" value="1"/>
</dbReference>
<dbReference type="SMART" id="SM00267">
    <property type="entry name" value="GGDEF"/>
    <property type="match status" value="1"/>
</dbReference>
<dbReference type="InterPro" id="IPR000160">
    <property type="entry name" value="GGDEF_dom"/>
</dbReference>
<gene>
    <name evidence="3" type="ORF">VF724_09535</name>
</gene>
<evidence type="ECO:0000313" key="3">
    <source>
        <dbReference type="EMBL" id="MEB3101905.1"/>
    </source>
</evidence>
<dbReference type="PANTHER" id="PTHR45138:SF9">
    <property type="entry name" value="DIGUANYLATE CYCLASE DGCM-RELATED"/>
    <property type="match status" value="1"/>
</dbReference>
<dbReference type="NCBIfam" id="TIGR00254">
    <property type="entry name" value="GGDEF"/>
    <property type="match status" value="1"/>
</dbReference>
<protein>
    <submittedName>
        <fullName evidence="3">GGDEF domain-containing protein</fullName>
        <ecNumber evidence="3">2.7.7.65</ecNumber>
    </submittedName>
</protein>
<dbReference type="SUPFAM" id="SSF55073">
    <property type="entry name" value="Nucleotide cyclase"/>
    <property type="match status" value="1"/>
</dbReference>
<dbReference type="EMBL" id="JAYJLD010000011">
    <property type="protein sequence ID" value="MEB3101905.1"/>
    <property type="molecule type" value="Genomic_DNA"/>
</dbReference>
<dbReference type="Gene3D" id="3.30.70.270">
    <property type="match status" value="1"/>
</dbReference>
<dbReference type="InterPro" id="IPR043128">
    <property type="entry name" value="Rev_trsase/Diguanyl_cyclase"/>
</dbReference>
<dbReference type="GO" id="GO:0052621">
    <property type="term" value="F:diguanylate cyclase activity"/>
    <property type="evidence" value="ECO:0007669"/>
    <property type="project" value="UniProtKB-EC"/>
</dbReference>
<keyword evidence="3" id="KW-0808">Transferase</keyword>
<proteinExistence type="predicted"/>
<comment type="caution">
    <text evidence="3">The sequence shown here is derived from an EMBL/GenBank/DDBJ whole genome shotgun (WGS) entry which is preliminary data.</text>
</comment>
<feature type="transmembrane region" description="Helical" evidence="1">
    <location>
        <begin position="139"/>
        <end position="160"/>
    </location>
</feature>
<sequence length="387" mass="43669">MSKSEHREKLGGILIGKPQGFTPLDWDRMVLVNLPKRFYLAAIFLALAFVVDVSWFTEDNWILIAGVRAAMVFGALLMGWIGRSFRNYFGAEILILSGSLIQVFFMSVLAWTEGTYNLYITGVYQVLAFVILFLPIRPFVFGTLVFAVGAYWFGIVPVLFRISEDAGILIGHAAGFATYAIMLVAGNMLFIRLRMTDVIHRKSLEDEAGRFEEQTSKDDLTGAFNYRMFQNILPKLVDSAIEQKSLLCLCLIDLDDFKQINDRFGHATGNRVLRSVVHRLSSYIREGDYLFRIGGDEFAIVFNRMPRDKAELIGRRIADSLGGIEELTQQGLPPIRCSMGIAYQTVGSRDWKMLFNAAERALYKAKEEKHGQNQINISGDSPVIFPQ</sequence>
<feature type="transmembrane region" description="Helical" evidence="1">
    <location>
        <begin position="38"/>
        <end position="56"/>
    </location>
</feature>
<dbReference type="Pfam" id="PF00990">
    <property type="entry name" value="GGDEF"/>
    <property type="match status" value="1"/>
</dbReference>